<evidence type="ECO:0000256" key="1">
    <source>
        <dbReference type="ARBA" id="ARBA00004651"/>
    </source>
</evidence>
<feature type="transmembrane region" description="Helical" evidence="10">
    <location>
        <begin position="111"/>
        <end position="132"/>
    </location>
</feature>
<feature type="transmembrane region" description="Helical" evidence="10">
    <location>
        <begin position="286"/>
        <end position="305"/>
    </location>
</feature>
<keyword evidence="8 10" id="KW-0472">Membrane</keyword>
<feature type="transmembrane region" description="Helical" evidence="10">
    <location>
        <begin position="207"/>
        <end position="229"/>
    </location>
</feature>
<dbReference type="InterPro" id="IPR043428">
    <property type="entry name" value="LivM-like"/>
</dbReference>
<evidence type="ECO:0000256" key="7">
    <source>
        <dbReference type="ARBA" id="ARBA00022989"/>
    </source>
</evidence>
<gene>
    <name evidence="12" type="ORF">SAMN05444171_6196</name>
</gene>
<evidence type="ECO:0000313" key="13">
    <source>
        <dbReference type="Proteomes" id="UP000183208"/>
    </source>
</evidence>
<dbReference type="InterPro" id="IPR001851">
    <property type="entry name" value="ABC_transp_permease"/>
</dbReference>
<comment type="function">
    <text evidence="9">Involved in beta-(1--&gt;2)glucan export. Transmembrane domains (TMD) form a pore in the inner membrane and the ATP-binding domain (NBD) is responsible for energy generation.</text>
</comment>
<protein>
    <submittedName>
        <fullName evidence="12">Amino acid/amide ABC transporter membrane protein 2, HAAT family /amino acid/amide ABC transporter ATP-binding protein 1, HAAT family</fullName>
    </submittedName>
</protein>
<dbReference type="CDD" id="cd06581">
    <property type="entry name" value="TM_PBP1_LivM_like"/>
    <property type="match status" value="1"/>
</dbReference>
<dbReference type="GO" id="GO:0005886">
    <property type="term" value="C:plasma membrane"/>
    <property type="evidence" value="ECO:0007669"/>
    <property type="project" value="UniProtKB-SubCell"/>
</dbReference>
<dbReference type="AlphaFoldDB" id="A0A1M7FIP3"/>
<accession>A0A1M7FIP3</accession>
<keyword evidence="5" id="KW-0547">Nucleotide-binding</keyword>
<dbReference type="PANTHER" id="PTHR45772">
    <property type="entry name" value="CONSERVED COMPONENT OF ABC TRANSPORTER FOR NATURAL AMINO ACIDS-RELATED"/>
    <property type="match status" value="1"/>
</dbReference>
<sequence>MRGWRSLLPVFVFTVLYAVVSLSVTNSYYQLVMTLVPVWAIFGLSWNLLSGYTGLISFGHAAFFGLGAYAVALGQIYFDLSPWVLIPIAAVIGGMAGLLIGFPTFRLQGHYFALAMLAYPLAILYVFEWLGLQELTLPIKRDNPIAYMQFNDHRLYTLLALAMMLGTILLTRAVERSRFGMALLAIKQNEAAAEAAGINTLAWKLRAITLSGAIAGAVGGFYAVVLLVVTPQSVFGMLVSAQALTVAMFGGVGTVWGPVIGSVILIPLAETLNAEAGSRFPGIQGVIFGLAIVCVILVAPEGLFWKIRDLLRKRPASPKAVIPAAPAPAHADTVAAPMPPRPKRSHGTGDVVLEVRNLSRSFGGLKAVQDVSFKLRQNEILGIIGPNGAGKTTLFNLLNGFLRPGTGEILLDGREMSGRKPHELCEAGIGRTFQIMRPFLRMSVSDNVVVGAYVRAGTDAEARRLAADAIARVGLTEIAGRIAGELTTKELRLMELARALAGKPRILLLDETLAGLGHDEADEVVAVIQRLARDGMTIAIIEHTMQAMVRLVDSFLVLDHGAVIVEGEPEAVTRDSRVIEAYLGKKWVAHASH</sequence>
<name>A0A1M7FIP3_9BRAD</name>
<keyword evidence="7 10" id="KW-1133">Transmembrane helix</keyword>
<keyword evidence="6 12" id="KW-0067">ATP-binding</keyword>
<dbReference type="PROSITE" id="PS50893">
    <property type="entry name" value="ABC_TRANSPORTER_2"/>
    <property type="match status" value="1"/>
</dbReference>
<feature type="domain" description="ABC transporter" evidence="11">
    <location>
        <begin position="353"/>
        <end position="585"/>
    </location>
</feature>
<dbReference type="SUPFAM" id="SSF52540">
    <property type="entry name" value="P-loop containing nucleoside triphosphate hydrolases"/>
    <property type="match status" value="1"/>
</dbReference>
<dbReference type="RefSeq" id="WP_091976347.1">
    <property type="nucleotide sequence ID" value="NZ_FNTI01000001.1"/>
</dbReference>
<organism evidence="12 13">
    <name type="scientific">Bradyrhizobium lablabi</name>
    <dbReference type="NCBI Taxonomy" id="722472"/>
    <lineage>
        <taxon>Bacteria</taxon>
        <taxon>Pseudomonadati</taxon>
        <taxon>Pseudomonadota</taxon>
        <taxon>Alphaproteobacteria</taxon>
        <taxon>Hyphomicrobiales</taxon>
        <taxon>Nitrobacteraceae</taxon>
        <taxon>Bradyrhizobium</taxon>
    </lineage>
</organism>
<evidence type="ECO:0000313" key="12">
    <source>
        <dbReference type="EMBL" id="SEE08323.1"/>
    </source>
</evidence>
<dbReference type="InterPro" id="IPR027417">
    <property type="entry name" value="P-loop_NTPase"/>
</dbReference>
<dbReference type="Gene3D" id="3.40.50.300">
    <property type="entry name" value="P-loop containing nucleotide triphosphate hydrolases"/>
    <property type="match status" value="1"/>
</dbReference>
<dbReference type="SMART" id="SM00382">
    <property type="entry name" value="AAA"/>
    <property type="match status" value="1"/>
</dbReference>
<dbReference type="Pfam" id="PF02653">
    <property type="entry name" value="BPD_transp_2"/>
    <property type="match status" value="1"/>
</dbReference>
<feature type="transmembrane region" description="Helical" evidence="10">
    <location>
        <begin position="241"/>
        <end position="266"/>
    </location>
</feature>
<keyword evidence="2" id="KW-0813">Transport</keyword>
<evidence type="ECO:0000256" key="6">
    <source>
        <dbReference type="ARBA" id="ARBA00022840"/>
    </source>
</evidence>
<dbReference type="Pfam" id="PF00005">
    <property type="entry name" value="ABC_tran"/>
    <property type="match status" value="1"/>
</dbReference>
<evidence type="ECO:0000256" key="9">
    <source>
        <dbReference type="ARBA" id="ARBA00024722"/>
    </source>
</evidence>
<dbReference type="Pfam" id="PF12399">
    <property type="entry name" value="BCA_ABC_TP_C"/>
    <property type="match status" value="1"/>
</dbReference>
<keyword evidence="4 10" id="KW-0812">Transmembrane</keyword>
<reference evidence="12 13" key="1">
    <citation type="submission" date="2016-10" db="EMBL/GenBank/DDBJ databases">
        <authorList>
            <person name="de Groot N.N."/>
        </authorList>
    </citation>
    <scope>NUCLEOTIDE SEQUENCE [LARGE SCALE GENOMIC DNA]</scope>
    <source>
        <strain evidence="12 13">GAS522</strain>
    </source>
</reference>
<evidence type="ECO:0000259" key="11">
    <source>
        <dbReference type="PROSITE" id="PS50893"/>
    </source>
</evidence>
<dbReference type="GO" id="GO:0005524">
    <property type="term" value="F:ATP binding"/>
    <property type="evidence" value="ECO:0007669"/>
    <property type="project" value="UniProtKB-KW"/>
</dbReference>
<evidence type="ECO:0000256" key="2">
    <source>
        <dbReference type="ARBA" id="ARBA00022448"/>
    </source>
</evidence>
<evidence type="ECO:0000256" key="10">
    <source>
        <dbReference type="SAM" id="Phobius"/>
    </source>
</evidence>
<dbReference type="InterPro" id="IPR003439">
    <property type="entry name" value="ABC_transporter-like_ATP-bd"/>
</dbReference>
<dbReference type="Proteomes" id="UP000183208">
    <property type="component" value="Unassembled WGS sequence"/>
</dbReference>
<dbReference type="InterPro" id="IPR032823">
    <property type="entry name" value="BCA_ABC_TP_C"/>
</dbReference>
<dbReference type="CDD" id="cd03219">
    <property type="entry name" value="ABC_Mj1267_LivG_branched"/>
    <property type="match status" value="1"/>
</dbReference>
<feature type="transmembrane region" description="Helical" evidence="10">
    <location>
        <begin position="153"/>
        <end position="174"/>
    </location>
</feature>
<feature type="transmembrane region" description="Helical" evidence="10">
    <location>
        <begin position="6"/>
        <end position="24"/>
    </location>
</feature>
<dbReference type="PANTHER" id="PTHR45772:SF9">
    <property type="entry name" value="CONSERVED COMPONENT OF ABC TRANSPORTER FOR NATURAL AMINO ACIDS"/>
    <property type="match status" value="1"/>
</dbReference>
<dbReference type="EMBL" id="FNTI01000001">
    <property type="protein sequence ID" value="SEE08323.1"/>
    <property type="molecule type" value="Genomic_DNA"/>
</dbReference>
<proteinExistence type="predicted"/>
<dbReference type="OrthoDB" id="9805029at2"/>
<evidence type="ECO:0000256" key="8">
    <source>
        <dbReference type="ARBA" id="ARBA00023136"/>
    </source>
</evidence>
<comment type="subcellular location">
    <subcellularLocation>
        <location evidence="1">Cell membrane</location>
        <topology evidence="1">Multi-pass membrane protein</topology>
    </subcellularLocation>
</comment>
<evidence type="ECO:0000256" key="4">
    <source>
        <dbReference type="ARBA" id="ARBA00022692"/>
    </source>
</evidence>
<dbReference type="InterPro" id="IPR051120">
    <property type="entry name" value="ABC_AA/LPS_Transport"/>
</dbReference>
<keyword evidence="3" id="KW-1003">Cell membrane</keyword>
<feature type="transmembrane region" description="Helical" evidence="10">
    <location>
        <begin position="31"/>
        <end position="49"/>
    </location>
</feature>
<dbReference type="GO" id="GO:0016887">
    <property type="term" value="F:ATP hydrolysis activity"/>
    <property type="evidence" value="ECO:0007669"/>
    <property type="project" value="InterPro"/>
</dbReference>
<dbReference type="GO" id="GO:0015658">
    <property type="term" value="F:branched-chain amino acid transmembrane transporter activity"/>
    <property type="evidence" value="ECO:0007669"/>
    <property type="project" value="InterPro"/>
</dbReference>
<feature type="transmembrane region" description="Helical" evidence="10">
    <location>
        <begin position="84"/>
        <end position="105"/>
    </location>
</feature>
<evidence type="ECO:0000256" key="3">
    <source>
        <dbReference type="ARBA" id="ARBA00022475"/>
    </source>
</evidence>
<dbReference type="InterPro" id="IPR003593">
    <property type="entry name" value="AAA+_ATPase"/>
</dbReference>
<evidence type="ECO:0000256" key="5">
    <source>
        <dbReference type="ARBA" id="ARBA00022741"/>
    </source>
</evidence>
<feature type="transmembrane region" description="Helical" evidence="10">
    <location>
        <begin position="55"/>
        <end position="77"/>
    </location>
</feature>